<evidence type="ECO:0000313" key="1">
    <source>
        <dbReference type="EMBL" id="KAF6021668.1"/>
    </source>
</evidence>
<dbReference type="AlphaFoldDB" id="A0A7J7J8I1"/>
<accession>A0A7J7J8I1</accession>
<evidence type="ECO:0000313" key="2">
    <source>
        <dbReference type="Proteomes" id="UP000593567"/>
    </source>
</evidence>
<protein>
    <submittedName>
        <fullName evidence="1">Uncharacterized protein</fullName>
    </submittedName>
</protein>
<dbReference type="Proteomes" id="UP000593567">
    <property type="component" value="Unassembled WGS sequence"/>
</dbReference>
<gene>
    <name evidence="1" type="ORF">EB796_020028</name>
</gene>
<name>A0A7J7J8I1_BUGNE</name>
<reference evidence="1" key="1">
    <citation type="submission" date="2020-06" db="EMBL/GenBank/DDBJ databases">
        <title>Draft genome of Bugula neritina, a colonial animal packing powerful symbionts and potential medicines.</title>
        <authorList>
            <person name="Rayko M."/>
        </authorList>
    </citation>
    <scope>NUCLEOTIDE SEQUENCE [LARGE SCALE GENOMIC DNA]</scope>
    <source>
        <strain evidence="1">Kwan_BN1</strain>
    </source>
</reference>
<organism evidence="1 2">
    <name type="scientific">Bugula neritina</name>
    <name type="common">Brown bryozoan</name>
    <name type="synonym">Sertularia neritina</name>
    <dbReference type="NCBI Taxonomy" id="10212"/>
    <lineage>
        <taxon>Eukaryota</taxon>
        <taxon>Metazoa</taxon>
        <taxon>Spiralia</taxon>
        <taxon>Lophotrochozoa</taxon>
        <taxon>Bryozoa</taxon>
        <taxon>Gymnolaemata</taxon>
        <taxon>Cheilostomatida</taxon>
        <taxon>Flustrina</taxon>
        <taxon>Buguloidea</taxon>
        <taxon>Bugulidae</taxon>
        <taxon>Bugula</taxon>
    </lineage>
</organism>
<dbReference type="EMBL" id="VXIV02002983">
    <property type="protein sequence ID" value="KAF6021668.1"/>
    <property type="molecule type" value="Genomic_DNA"/>
</dbReference>
<proteinExistence type="predicted"/>
<sequence>MTYKGVTVGCEPKTAIYHSTYLKSTSEKPIRWSSLPKISESADTDAASPVDPYPVTFVSLSSIKMPGGGKFFPRLQRRKSKEFEDLPRLSYEQFSPYSS</sequence>
<comment type="caution">
    <text evidence="1">The sequence shown here is derived from an EMBL/GenBank/DDBJ whole genome shotgun (WGS) entry which is preliminary data.</text>
</comment>
<keyword evidence="2" id="KW-1185">Reference proteome</keyword>